<dbReference type="PRINTS" id="PR00111">
    <property type="entry name" value="ABHYDROLASE"/>
</dbReference>
<evidence type="ECO:0000313" key="3">
    <source>
        <dbReference type="Proteomes" id="UP001338125"/>
    </source>
</evidence>
<keyword evidence="3" id="KW-1185">Reference proteome</keyword>
<dbReference type="Proteomes" id="UP001338125">
    <property type="component" value="Unassembled WGS sequence"/>
</dbReference>
<dbReference type="PANTHER" id="PTHR43433:SF3">
    <property type="entry name" value="NON-HEME CHLOROPEROXIDASE"/>
    <property type="match status" value="1"/>
</dbReference>
<sequence>MDTYADDLLQLFEHLDLKEVMMVGHSTGGGEVARFIGRHGTSRVKKAVLVGAVPPLMVQTDFNPKGLPAIEQDRSKFFRDVPTGPFFGFNRPGAIVSQGLIDSWWQQGMQAGFKNAYDCIKAFSETDQREDLNKMDIPVLLLHGDDDQVVPIKAAAEQAIKLLPNGTL</sequence>
<dbReference type="Pfam" id="PF00561">
    <property type="entry name" value="Abhydrolase_1"/>
    <property type="match status" value="1"/>
</dbReference>
<dbReference type="Gene3D" id="3.40.50.1820">
    <property type="entry name" value="alpha/beta hydrolase"/>
    <property type="match status" value="1"/>
</dbReference>
<evidence type="ECO:0000313" key="2">
    <source>
        <dbReference type="EMBL" id="KAK5989558.1"/>
    </source>
</evidence>
<dbReference type="InterPro" id="IPR029058">
    <property type="entry name" value="AB_hydrolase_fold"/>
</dbReference>
<name>A0ABR0SBJ3_9HYPO</name>
<dbReference type="EMBL" id="JAVFKD010000015">
    <property type="protein sequence ID" value="KAK5989558.1"/>
    <property type="molecule type" value="Genomic_DNA"/>
</dbReference>
<evidence type="ECO:0000259" key="1">
    <source>
        <dbReference type="Pfam" id="PF00561"/>
    </source>
</evidence>
<gene>
    <name evidence="2" type="ORF">PT974_11085</name>
</gene>
<dbReference type="PANTHER" id="PTHR43433">
    <property type="entry name" value="HYDROLASE, ALPHA/BETA FOLD FAMILY PROTEIN"/>
    <property type="match status" value="1"/>
</dbReference>
<reference evidence="2 3" key="1">
    <citation type="submission" date="2024-01" db="EMBL/GenBank/DDBJ databases">
        <title>Complete genome of Cladobotryum mycophilum ATHUM6906.</title>
        <authorList>
            <person name="Christinaki A.C."/>
            <person name="Myridakis A.I."/>
            <person name="Kouvelis V.N."/>
        </authorList>
    </citation>
    <scope>NUCLEOTIDE SEQUENCE [LARGE SCALE GENOMIC DNA]</scope>
    <source>
        <strain evidence="2 3">ATHUM6906</strain>
    </source>
</reference>
<organism evidence="2 3">
    <name type="scientific">Cladobotryum mycophilum</name>
    <dbReference type="NCBI Taxonomy" id="491253"/>
    <lineage>
        <taxon>Eukaryota</taxon>
        <taxon>Fungi</taxon>
        <taxon>Dikarya</taxon>
        <taxon>Ascomycota</taxon>
        <taxon>Pezizomycotina</taxon>
        <taxon>Sordariomycetes</taxon>
        <taxon>Hypocreomycetidae</taxon>
        <taxon>Hypocreales</taxon>
        <taxon>Hypocreaceae</taxon>
        <taxon>Cladobotryum</taxon>
    </lineage>
</organism>
<dbReference type="InterPro" id="IPR050471">
    <property type="entry name" value="AB_hydrolase"/>
</dbReference>
<dbReference type="SUPFAM" id="SSF53474">
    <property type="entry name" value="alpha/beta-Hydrolases"/>
    <property type="match status" value="1"/>
</dbReference>
<dbReference type="InterPro" id="IPR000073">
    <property type="entry name" value="AB_hydrolase_1"/>
</dbReference>
<accession>A0ABR0SBJ3</accession>
<proteinExistence type="predicted"/>
<feature type="domain" description="AB hydrolase-1" evidence="1">
    <location>
        <begin position="2"/>
        <end position="165"/>
    </location>
</feature>
<comment type="caution">
    <text evidence="2">The sequence shown here is derived from an EMBL/GenBank/DDBJ whole genome shotgun (WGS) entry which is preliminary data.</text>
</comment>
<protein>
    <submittedName>
        <fullName evidence="2">Non-heme chloroperoxidase</fullName>
    </submittedName>
</protein>